<sequence>MTEDIWSFALDLYAQPGVEAACLELQEAGADVCLLLAGAWFAARGLACSGQRLDTLAKASANWQREVVKPLRTLRQQWKTAARNDAHLKELRETLKTLELRAERLQLERLAEAGRGWTEEAGSELDAWLQGCAGEAGKARRGALQQLRTAAASRAAS</sequence>
<dbReference type="InterPro" id="IPR012659">
    <property type="entry name" value="CHP02444"/>
</dbReference>
<evidence type="ECO:0000313" key="2">
    <source>
        <dbReference type="EMBL" id="ANI12824.1"/>
    </source>
</evidence>
<evidence type="ECO:0000313" key="3">
    <source>
        <dbReference type="Proteomes" id="UP000077748"/>
    </source>
</evidence>
<dbReference type="Pfam" id="PF09523">
    <property type="entry name" value="DUF2390"/>
    <property type="match status" value="1"/>
</dbReference>
<feature type="coiled-coil region" evidence="1">
    <location>
        <begin position="81"/>
        <end position="108"/>
    </location>
</feature>
<dbReference type="RefSeq" id="WP_064581706.1">
    <property type="nucleotide sequence ID" value="NZ_CP015878.1"/>
</dbReference>
<dbReference type="AlphaFoldDB" id="A0A1A9K5L3"/>
<reference evidence="2 3" key="1">
    <citation type="submission" date="2016-05" db="EMBL/GenBank/DDBJ databases">
        <title>Genome Sequence of Pseudomonas citronellolis Strain SJTE-3, an Estrogens and Persistent Organic Pollutants degradation strain.</title>
        <authorList>
            <person name="Liang R."/>
        </authorList>
    </citation>
    <scope>NUCLEOTIDE SEQUENCE [LARGE SCALE GENOMIC DNA]</scope>
    <source>
        <strain evidence="2 3">SJTE-3</strain>
    </source>
</reference>
<keyword evidence="1" id="KW-0175">Coiled coil</keyword>
<proteinExistence type="predicted"/>
<dbReference type="EMBL" id="CP015878">
    <property type="protein sequence ID" value="ANI12824.1"/>
    <property type="molecule type" value="Genomic_DNA"/>
</dbReference>
<protein>
    <submittedName>
        <fullName evidence="2">TIGR02444 family protein</fullName>
    </submittedName>
</protein>
<name>A0A1A9K5L3_9PSED</name>
<dbReference type="NCBIfam" id="TIGR02444">
    <property type="entry name" value="TIGR02444 family protein"/>
    <property type="match status" value="1"/>
</dbReference>
<dbReference type="Proteomes" id="UP000077748">
    <property type="component" value="Chromosome"/>
</dbReference>
<evidence type="ECO:0000256" key="1">
    <source>
        <dbReference type="SAM" id="Coils"/>
    </source>
</evidence>
<accession>A0A1A9K5L3</accession>
<gene>
    <name evidence="2" type="ORF">A9C11_02025</name>
</gene>
<organism evidence="2 3">
    <name type="scientific">Pseudomonas citronellolis</name>
    <dbReference type="NCBI Taxonomy" id="53408"/>
    <lineage>
        <taxon>Bacteria</taxon>
        <taxon>Pseudomonadati</taxon>
        <taxon>Pseudomonadota</taxon>
        <taxon>Gammaproteobacteria</taxon>
        <taxon>Pseudomonadales</taxon>
        <taxon>Pseudomonadaceae</taxon>
        <taxon>Pseudomonas</taxon>
    </lineage>
</organism>